<proteinExistence type="predicted"/>
<evidence type="ECO:0000313" key="4">
    <source>
        <dbReference type="EMBL" id="VEL16735.1"/>
    </source>
</evidence>
<organism evidence="4 5">
    <name type="scientific">Protopolystoma xenopodis</name>
    <dbReference type="NCBI Taxonomy" id="117903"/>
    <lineage>
        <taxon>Eukaryota</taxon>
        <taxon>Metazoa</taxon>
        <taxon>Spiralia</taxon>
        <taxon>Lophotrochozoa</taxon>
        <taxon>Platyhelminthes</taxon>
        <taxon>Monogenea</taxon>
        <taxon>Polyopisthocotylea</taxon>
        <taxon>Polystomatidea</taxon>
        <taxon>Polystomatidae</taxon>
        <taxon>Protopolystoma</taxon>
    </lineage>
</organism>
<evidence type="ECO:0000313" key="5">
    <source>
        <dbReference type="Proteomes" id="UP000784294"/>
    </source>
</evidence>
<comment type="caution">
    <text evidence="4">The sequence shown here is derived from an EMBL/GenBank/DDBJ whole genome shotgun (WGS) entry which is preliminary data.</text>
</comment>
<reference evidence="4" key="1">
    <citation type="submission" date="2018-11" db="EMBL/GenBank/DDBJ databases">
        <authorList>
            <consortium name="Pathogen Informatics"/>
        </authorList>
    </citation>
    <scope>NUCLEOTIDE SEQUENCE</scope>
</reference>
<sequence length="315" mass="35313">MIYPALLSLSLLGGTESPTSTASGGAEMVATSVGPGTTHANVSSNSLTRKSQLRGELMAYMPAPSSMPYPTKWTTRYRQRYFWWPTLLRTFRNRIQTSTAPLADCPYLPVPLHRRIIRGLGDRRGVAQHADRTLHLGQVSTWHYCRRLVIDADLEASWAPVDKLNTAFHLNHCDRGIYILGDDVSAIEEATCHVLSVTGITLDHLVCGLEAGVSDLLYCQLLVISLFGGNNRRICGQGEMDSRVWYQICLELCQVHNQSAIKAERGRYWTYCLAYQAVRTGTILFYAILFYSILFYSILFYFCSHPYHSGSGPIC</sequence>
<feature type="region of interest" description="Disordered" evidence="1">
    <location>
        <begin position="16"/>
        <end position="47"/>
    </location>
</feature>
<keyword evidence="2" id="KW-1133">Transmembrane helix</keyword>
<keyword evidence="2" id="KW-0812">Transmembrane</keyword>
<feature type="transmembrane region" description="Helical" evidence="2">
    <location>
        <begin position="283"/>
        <end position="303"/>
    </location>
</feature>
<dbReference type="EMBL" id="CAAALY010029666">
    <property type="protein sequence ID" value="VEL16735.1"/>
    <property type="molecule type" value="Genomic_DNA"/>
</dbReference>
<evidence type="ECO:0000256" key="2">
    <source>
        <dbReference type="SAM" id="Phobius"/>
    </source>
</evidence>
<keyword evidence="3" id="KW-0732">Signal</keyword>
<feature type="compositionally biased region" description="Polar residues" evidence="1">
    <location>
        <begin position="34"/>
        <end position="47"/>
    </location>
</feature>
<dbReference type="AlphaFoldDB" id="A0A3S5BST7"/>
<dbReference type="OrthoDB" id="6277657at2759"/>
<evidence type="ECO:0000256" key="3">
    <source>
        <dbReference type="SAM" id="SignalP"/>
    </source>
</evidence>
<protein>
    <submittedName>
        <fullName evidence="4">Uncharacterized protein</fullName>
    </submittedName>
</protein>
<feature type="signal peptide" evidence="3">
    <location>
        <begin position="1"/>
        <end position="17"/>
    </location>
</feature>
<keyword evidence="2" id="KW-0472">Membrane</keyword>
<keyword evidence="5" id="KW-1185">Reference proteome</keyword>
<evidence type="ECO:0000256" key="1">
    <source>
        <dbReference type="SAM" id="MobiDB-lite"/>
    </source>
</evidence>
<dbReference type="Proteomes" id="UP000784294">
    <property type="component" value="Unassembled WGS sequence"/>
</dbReference>
<feature type="chain" id="PRO_5018671083" evidence="3">
    <location>
        <begin position="18"/>
        <end position="315"/>
    </location>
</feature>
<gene>
    <name evidence="4" type="ORF">PXEA_LOCUS10175</name>
</gene>
<accession>A0A3S5BST7</accession>
<name>A0A3S5BST7_9PLAT</name>